<dbReference type="AlphaFoldDB" id="A0A9P5N6B3"/>
<feature type="transmembrane region" description="Helical" evidence="1">
    <location>
        <begin position="37"/>
        <end position="54"/>
    </location>
</feature>
<reference evidence="3" key="1">
    <citation type="submission" date="2019-10" db="EMBL/GenBank/DDBJ databases">
        <authorList>
            <consortium name="DOE Joint Genome Institute"/>
            <person name="Kuo A."/>
            <person name="Miyauchi S."/>
            <person name="Kiss E."/>
            <person name="Drula E."/>
            <person name="Kohler A."/>
            <person name="Sanchez-Garcia M."/>
            <person name="Andreopoulos B."/>
            <person name="Barry K.W."/>
            <person name="Bonito G."/>
            <person name="Buee M."/>
            <person name="Carver A."/>
            <person name="Chen C."/>
            <person name="Cichocki N."/>
            <person name="Clum A."/>
            <person name="Culley D."/>
            <person name="Crous P.W."/>
            <person name="Fauchery L."/>
            <person name="Girlanda M."/>
            <person name="Hayes R."/>
            <person name="Keri Z."/>
            <person name="LaButti K."/>
            <person name="Lipzen A."/>
            <person name="Lombard V."/>
            <person name="Magnuson J."/>
            <person name="Maillard F."/>
            <person name="Morin E."/>
            <person name="Murat C."/>
            <person name="Nolan M."/>
            <person name="Ohm R."/>
            <person name="Pangilinan J."/>
            <person name="Pereira M."/>
            <person name="Perotto S."/>
            <person name="Peter M."/>
            <person name="Riley R."/>
            <person name="Sitrit Y."/>
            <person name="Stielow B."/>
            <person name="Szollosi G."/>
            <person name="Zifcakova L."/>
            <person name="Stursova M."/>
            <person name="Spatafora J.W."/>
            <person name="Tedersoo L."/>
            <person name="Vaario L.-M."/>
            <person name="Yamada A."/>
            <person name="Yan M."/>
            <person name="Wang P."/>
            <person name="Xu J."/>
            <person name="Bruns T."/>
            <person name="Baldrian P."/>
            <person name="Vilgalys R."/>
            <person name="Henrissat B."/>
            <person name="Grigoriev I.V."/>
            <person name="Hibbett D."/>
            <person name="Nagy L.G."/>
            <person name="Martin F.M."/>
        </authorList>
    </citation>
    <scope>NUCLEOTIDE SEQUENCE</scope>
    <source>
        <strain evidence="3">Prilba</strain>
    </source>
</reference>
<comment type="caution">
    <text evidence="3">The sequence shown here is derived from an EMBL/GenBank/DDBJ whole genome shotgun (WGS) entry which is preliminary data.</text>
</comment>
<feature type="transmembrane region" description="Helical" evidence="1">
    <location>
        <begin position="117"/>
        <end position="138"/>
    </location>
</feature>
<dbReference type="Pfam" id="PF20153">
    <property type="entry name" value="DUF6535"/>
    <property type="match status" value="1"/>
</dbReference>
<evidence type="ECO:0000313" key="4">
    <source>
        <dbReference type="Proteomes" id="UP000759537"/>
    </source>
</evidence>
<sequence length="235" mass="26096">MAEDFDDSANALWSLYVNEAKSHDEATVGTIKDDMDGVLIFAGLFSAALTAFIIDRYQNLQPNPAQQSAYFQQQSTILLNQISHQLVSLGAQIPSNLSLPGPTLSPSRSDVRVNTCWFISLVSSLSAALLATLVQRWARYHMHVFQRYGHPLKIARIRQYLHEGVERWHMLAIAEAVPGLVHISLFLFLIGLADFLLTTHTVVGIFTTCPIILCGTVYIISTVVPLKSPQSPYRT</sequence>
<dbReference type="InterPro" id="IPR045338">
    <property type="entry name" value="DUF6535"/>
</dbReference>
<name>A0A9P5N6B3_9AGAM</name>
<evidence type="ECO:0000259" key="2">
    <source>
        <dbReference type="Pfam" id="PF20153"/>
    </source>
</evidence>
<evidence type="ECO:0000313" key="3">
    <source>
        <dbReference type="EMBL" id="KAF8487239.1"/>
    </source>
</evidence>
<feature type="transmembrane region" description="Helical" evidence="1">
    <location>
        <begin position="202"/>
        <end position="226"/>
    </location>
</feature>
<feature type="domain" description="DUF6535" evidence="2">
    <location>
        <begin position="13"/>
        <end position="197"/>
    </location>
</feature>
<organism evidence="3 4">
    <name type="scientific">Russula ochroleuca</name>
    <dbReference type="NCBI Taxonomy" id="152965"/>
    <lineage>
        <taxon>Eukaryota</taxon>
        <taxon>Fungi</taxon>
        <taxon>Dikarya</taxon>
        <taxon>Basidiomycota</taxon>
        <taxon>Agaricomycotina</taxon>
        <taxon>Agaricomycetes</taxon>
        <taxon>Russulales</taxon>
        <taxon>Russulaceae</taxon>
        <taxon>Russula</taxon>
    </lineage>
</organism>
<feature type="non-terminal residue" evidence="3">
    <location>
        <position position="235"/>
    </location>
</feature>
<keyword evidence="1" id="KW-0472">Membrane</keyword>
<reference evidence="3" key="2">
    <citation type="journal article" date="2020" name="Nat. Commun.">
        <title>Large-scale genome sequencing of mycorrhizal fungi provides insights into the early evolution of symbiotic traits.</title>
        <authorList>
            <person name="Miyauchi S."/>
            <person name="Kiss E."/>
            <person name="Kuo A."/>
            <person name="Drula E."/>
            <person name="Kohler A."/>
            <person name="Sanchez-Garcia M."/>
            <person name="Morin E."/>
            <person name="Andreopoulos B."/>
            <person name="Barry K.W."/>
            <person name="Bonito G."/>
            <person name="Buee M."/>
            <person name="Carver A."/>
            <person name="Chen C."/>
            <person name="Cichocki N."/>
            <person name="Clum A."/>
            <person name="Culley D."/>
            <person name="Crous P.W."/>
            <person name="Fauchery L."/>
            <person name="Girlanda M."/>
            <person name="Hayes R.D."/>
            <person name="Keri Z."/>
            <person name="LaButti K."/>
            <person name="Lipzen A."/>
            <person name="Lombard V."/>
            <person name="Magnuson J."/>
            <person name="Maillard F."/>
            <person name="Murat C."/>
            <person name="Nolan M."/>
            <person name="Ohm R.A."/>
            <person name="Pangilinan J."/>
            <person name="Pereira M.F."/>
            <person name="Perotto S."/>
            <person name="Peter M."/>
            <person name="Pfister S."/>
            <person name="Riley R."/>
            <person name="Sitrit Y."/>
            <person name="Stielow J.B."/>
            <person name="Szollosi G."/>
            <person name="Zifcakova L."/>
            <person name="Stursova M."/>
            <person name="Spatafora J.W."/>
            <person name="Tedersoo L."/>
            <person name="Vaario L.M."/>
            <person name="Yamada A."/>
            <person name="Yan M."/>
            <person name="Wang P."/>
            <person name="Xu J."/>
            <person name="Bruns T."/>
            <person name="Baldrian P."/>
            <person name="Vilgalys R."/>
            <person name="Dunand C."/>
            <person name="Henrissat B."/>
            <person name="Grigoriev I.V."/>
            <person name="Hibbett D."/>
            <person name="Nagy L.G."/>
            <person name="Martin F.M."/>
        </authorList>
    </citation>
    <scope>NUCLEOTIDE SEQUENCE</scope>
    <source>
        <strain evidence="3">Prilba</strain>
    </source>
</reference>
<dbReference type="OrthoDB" id="3219854at2759"/>
<dbReference type="Proteomes" id="UP000759537">
    <property type="component" value="Unassembled WGS sequence"/>
</dbReference>
<keyword evidence="1" id="KW-1133">Transmembrane helix</keyword>
<protein>
    <recommendedName>
        <fullName evidence="2">DUF6535 domain-containing protein</fullName>
    </recommendedName>
</protein>
<evidence type="ECO:0000256" key="1">
    <source>
        <dbReference type="SAM" id="Phobius"/>
    </source>
</evidence>
<keyword evidence="4" id="KW-1185">Reference proteome</keyword>
<proteinExistence type="predicted"/>
<feature type="transmembrane region" description="Helical" evidence="1">
    <location>
        <begin position="168"/>
        <end position="190"/>
    </location>
</feature>
<accession>A0A9P5N6B3</accession>
<keyword evidence="1" id="KW-0812">Transmembrane</keyword>
<gene>
    <name evidence="3" type="ORF">DFH94DRAFT_621710</name>
</gene>
<dbReference type="EMBL" id="WHVB01000001">
    <property type="protein sequence ID" value="KAF8487239.1"/>
    <property type="molecule type" value="Genomic_DNA"/>
</dbReference>